<dbReference type="PATRIC" id="fig|516051.4.peg.3076"/>
<protein>
    <submittedName>
        <fullName evidence="2">Two component transcriptional regulator, LytTR family</fullName>
    </submittedName>
</protein>
<dbReference type="GO" id="GO:0000156">
    <property type="term" value="F:phosphorelay response regulator activity"/>
    <property type="evidence" value="ECO:0007669"/>
    <property type="project" value="InterPro"/>
</dbReference>
<dbReference type="InterPro" id="IPR011006">
    <property type="entry name" value="CheY-like_superfamily"/>
</dbReference>
<feature type="domain" description="HTH LytTR-type" evidence="1">
    <location>
        <begin position="131"/>
        <end position="236"/>
    </location>
</feature>
<dbReference type="HOGENOM" id="CLU_000445_14_5_10"/>
<dbReference type="RefSeq" id="WP_045803061.1">
    <property type="nucleotide sequence ID" value="NZ_CP011071.1"/>
</dbReference>
<dbReference type="PANTHER" id="PTHR37299">
    <property type="entry name" value="TRANSCRIPTIONAL REGULATOR-RELATED"/>
    <property type="match status" value="1"/>
</dbReference>
<dbReference type="PROSITE" id="PS50930">
    <property type="entry name" value="HTH_LYTTR"/>
    <property type="match status" value="1"/>
</dbReference>
<dbReference type="SUPFAM" id="SSF52172">
    <property type="entry name" value="CheY-like"/>
    <property type="match status" value="1"/>
</dbReference>
<name>A0A0D5YXH7_9FLAO</name>
<dbReference type="STRING" id="516051.VC82_2999"/>
<accession>A0A0D5YXH7</accession>
<reference evidence="2 3" key="1">
    <citation type="submission" date="2015-03" db="EMBL/GenBank/DDBJ databases">
        <title>Complete genome sequence of Muricauda lutaonensis CC-HSB-11T, isolated from a coastal hot spring.</title>
        <authorList>
            <person name="Kim K.M."/>
        </authorList>
    </citation>
    <scope>NUCLEOTIDE SEQUENCE [LARGE SCALE GENOMIC DNA]</scope>
    <source>
        <strain evidence="2 3">CC-HSB-11</strain>
    </source>
</reference>
<dbReference type="InterPro" id="IPR046947">
    <property type="entry name" value="LytR-like"/>
</dbReference>
<dbReference type="OrthoDB" id="2962330at2"/>
<dbReference type="GO" id="GO:0003677">
    <property type="term" value="F:DNA binding"/>
    <property type="evidence" value="ECO:0007669"/>
    <property type="project" value="InterPro"/>
</dbReference>
<dbReference type="Gene3D" id="3.40.50.2300">
    <property type="match status" value="1"/>
</dbReference>
<dbReference type="SMART" id="SM00850">
    <property type="entry name" value="LytTR"/>
    <property type="match status" value="1"/>
</dbReference>
<dbReference type="Gene3D" id="2.40.50.1020">
    <property type="entry name" value="LytTr DNA-binding domain"/>
    <property type="match status" value="1"/>
</dbReference>
<dbReference type="PANTHER" id="PTHR37299:SF1">
    <property type="entry name" value="STAGE 0 SPORULATION PROTEIN A HOMOLOG"/>
    <property type="match status" value="1"/>
</dbReference>
<gene>
    <name evidence="2" type="ORF">VC82_2999</name>
</gene>
<dbReference type="KEGG" id="mlt:VC82_2999"/>
<evidence type="ECO:0000313" key="2">
    <source>
        <dbReference type="EMBL" id="AKA36543.1"/>
    </source>
</evidence>
<evidence type="ECO:0000259" key="1">
    <source>
        <dbReference type="PROSITE" id="PS50930"/>
    </source>
</evidence>
<dbReference type="InterPro" id="IPR007492">
    <property type="entry name" value="LytTR_DNA-bd_dom"/>
</dbReference>
<dbReference type="EMBL" id="CP011071">
    <property type="protein sequence ID" value="AKA36543.1"/>
    <property type="molecule type" value="Genomic_DNA"/>
</dbReference>
<proteinExistence type="predicted"/>
<dbReference type="Proteomes" id="UP000032726">
    <property type="component" value="Chromosome"/>
</dbReference>
<organism evidence="2 3">
    <name type="scientific">Flagellimonas lutaonensis</name>
    <dbReference type="NCBI Taxonomy" id="516051"/>
    <lineage>
        <taxon>Bacteria</taxon>
        <taxon>Pseudomonadati</taxon>
        <taxon>Bacteroidota</taxon>
        <taxon>Flavobacteriia</taxon>
        <taxon>Flavobacteriales</taxon>
        <taxon>Flavobacteriaceae</taxon>
        <taxon>Flagellimonas</taxon>
    </lineage>
</organism>
<sequence length="243" mass="28047">MDYTYAIIDSDAATNLQLQMQMQEYGDFTCAANTTNLTDGHNAILKFSPDVVMINLGGEGPDCFHMVSELNRYLSKIPLLIGFARDKQYAYNAIKNGFFDYWLLPHDEFEIRKTILRIRKHMPVENVPTNICLKSYRDYHYLNTDDILYLKADNNTTDFVMKDGNVISAYKTLKTFEKKLPESFIRIHQSYILNSKYVARINFGKSICTLKNVEGQLPFSKSYLDRVDELKNILSKNSIKASD</sequence>
<dbReference type="Pfam" id="PF04397">
    <property type="entry name" value="LytTR"/>
    <property type="match status" value="1"/>
</dbReference>
<dbReference type="AlphaFoldDB" id="A0A0D5YXH7"/>
<keyword evidence="3" id="KW-1185">Reference proteome</keyword>
<evidence type="ECO:0000313" key="3">
    <source>
        <dbReference type="Proteomes" id="UP000032726"/>
    </source>
</evidence>